<feature type="region of interest" description="Disordered" evidence="1">
    <location>
        <begin position="74"/>
        <end position="349"/>
    </location>
</feature>
<protein>
    <recommendedName>
        <fullName evidence="2">Chromo domain-containing protein</fullName>
    </recommendedName>
</protein>
<dbReference type="SMART" id="SM00298">
    <property type="entry name" value="CHROMO"/>
    <property type="match status" value="1"/>
</dbReference>
<feature type="compositionally biased region" description="Polar residues" evidence="1">
    <location>
        <begin position="155"/>
        <end position="166"/>
    </location>
</feature>
<feature type="compositionally biased region" description="Acidic residues" evidence="1">
    <location>
        <begin position="9"/>
        <end position="22"/>
    </location>
</feature>
<accession>A0AAV5W064</accession>
<feature type="compositionally biased region" description="Basic and acidic residues" evidence="1">
    <location>
        <begin position="298"/>
        <end position="316"/>
    </location>
</feature>
<dbReference type="Gene3D" id="2.40.50.40">
    <property type="match status" value="1"/>
</dbReference>
<name>A0AAV5W064_9BILA</name>
<proteinExistence type="predicted"/>
<sequence length="450" mass="51851">LSQVMSSQSDEESPEENQLEGDWEVLEILDERTRRGAKEYKIKWGGLDLKGRPWDDSWIPASNLDCPARLQEYEDKKAAKKKDVKSKGLERDNTPNRGKRESPRKERKSKTPRETPVRSCIESDDDDGKLNVPVSSARKKKMIVTSDEEDDVPIEQNTTKPPIKQTSSKPSERRRSSRQKKDETIPPPAEPSTSAVNRPLSPDPIPPVNQLIPEREIKSELTCTKELRKKKLSKKDKSESAKLNRKYKKTHKNGIPSFNITCPIQSSLDPYSPDQADANLERSGSDDSGGNLFGNAPIKKEEPDRHPDDEDESMRSEEEDEEKDEMDEENERISNLLDDSRESQKEDVKPIIDRTTVEETVIKVPVKRDHGYLSGHKGKIMEAVKRWTPKGEELIYILVFFPNLETKQMQWIRNTVVKKYDTPGLLEFYNTEYEKWYDEEEKKAEKEIVN</sequence>
<comment type="caution">
    <text evidence="3">The sequence shown here is derived from an EMBL/GenBank/DDBJ whole genome shotgun (WGS) entry which is preliminary data.</text>
</comment>
<evidence type="ECO:0000256" key="1">
    <source>
        <dbReference type="SAM" id="MobiDB-lite"/>
    </source>
</evidence>
<keyword evidence="4" id="KW-1185">Reference proteome</keyword>
<organism evidence="3 4">
    <name type="scientific">Pristionchus fissidentatus</name>
    <dbReference type="NCBI Taxonomy" id="1538716"/>
    <lineage>
        <taxon>Eukaryota</taxon>
        <taxon>Metazoa</taxon>
        <taxon>Ecdysozoa</taxon>
        <taxon>Nematoda</taxon>
        <taxon>Chromadorea</taxon>
        <taxon>Rhabditida</taxon>
        <taxon>Rhabditina</taxon>
        <taxon>Diplogasteromorpha</taxon>
        <taxon>Diplogasteroidea</taxon>
        <taxon>Neodiplogasteridae</taxon>
        <taxon>Pristionchus</taxon>
    </lineage>
</organism>
<feature type="compositionally biased region" description="Polar residues" evidence="1">
    <location>
        <begin position="256"/>
        <end position="269"/>
    </location>
</feature>
<evidence type="ECO:0000313" key="3">
    <source>
        <dbReference type="EMBL" id="GMT23863.1"/>
    </source>
</evidence>
<dbReference type="Pfam" id="PF00385">
    <property type="entry name" value="Chromo"/>
    <property type="match status" value="1"/>
</dbReference>
<gene>
    <name evidence="3" type="ORF">PFISCL1PPCAC_15160</name>
</gene>
<dbReference type="AlphaFoldDB" id="A0AAV5W064"/>
<dbReference type="EMBL" id="BTSY01000004">
    <property type="protein sequence ID" value="GMT23863.1"/>
    <property type="molecule type" value="Genomic_DNA"/>
</dbReference>
<dbReference type="Proteomes" id="UP001432322">
    <property type="component" value="Unassembled WGS sequence"/>
</dbReference>
<feature type="compositionally biased region" description="Basic and acidic residues" evidence="1">
    <location>
        <begin position="338"/>
        <end position="349"/>
    </location>
</feature>
<evidence type="ECO:0000313" key="4">
    <source>
        <dbReference type="Proteomes" id="UP001432322"/>
    </source>
</evidence>
<dbReference type="InterPro" id="IPR000953">
    <property type="entry name" value="Chromo/chromo_shadow_dom"/>
</dbReference>
<dbReference type="SUPFAM" id="SSF54160">
    <property type="entry name" value="Chromo domain-like"/>
    <property type="match status" value="1"/>
</dbReference>
<evidence type="ECO:0000259" key="2">
    <source>
        <dbReference type="PROSITE" id="PS50013"/>
    </source>
</evidence>
<feature type="non-terminal residue" evidence="3">
    <location>
        <position position="1"/>
    </location>
</feature>
<feature type="compositionally biased region" description="Basic residues" evidence="1">
    <location>
        <begin position="243"/>
        <end position="252"/>
    </location>
</feature>
<feature type="region of interest" description="Disordered" evidence="1">
    <location>
        <begin position="1"/>
        <end position="22"/>
    </location>
</feature>
<feature type="compositionally biased region" description="Acidic residues" evidence="1">
    <location>
        <begin position="317"/>
        <end position="330"/>
    </location>
</feature>
<feature type="compositionally biased region" description="Basic and acidic residues" evidence="1">
    <location>
        <begin position="170"/>
        <end position="184"/>
    </location>
</feature>
<dbReference type="InterPro" id="IPR023780">
    <property type="entry name" value="Chromo_domain"/>
</dbReference>
<feature type="domain" description="Chromo" evidence="2">
    <location>
        <begin position="23"/>
        <end position="85"/>
    </location>
</feature>
<reference evidence="3" key="1">
    <citation type="submission" date="2023-10" db="EMBL/GenBank/DDBJ databases">
        <title>Genome assembly of Pristionchus species.</title>
        <authorList>
            <person name="Yoshida K."/>
            <person name="Sommer R.J."/>
        </authorList>
    </citation>
    <scope>NUCLEOTIDE SEQUENCE</scope>
    <source>
        <strain evidence="3">RS5133</strain>
    </source>
</reference>
<dbReference type="InterPro" id="IPR016197">
    <property type="entry name" value="Chromo-like_dom_sf"/>
</dbReference>
<feature type="compositionally biased region" description="Basic and acidic residues" evidence="1">
    <location>
        <begin position="85"/>
        <end position="116"/>
    </location>
</feature>
<feature type="compositionally biased region" description="Basic and acidic residues" evidence="1">
    <location>
        <begin position="213"/>
        <end position="226"/>
    </location>
</feature>
<dbReference type="PROSITE" id="PS50013">
    <property type="entry name" value="CHROMO_2"/>
    <property type="match status" value="1"/>
</dbReference>
<dbReference type="CDD" id="cd00024">
    <property type="entry name" value="CD_CSD"/>
    <property type="match status" value="1"/>
</dbReference>